<evidence type="ECO:0000256" key="1">
    <source>
        <dbReference type="SAM" id="MobiDB-lite"/>
    </source>
</evidence>
<keyword evidence="2" id="KW-0472">Membrane</keyword>
<feature type="region of interest" description="Disordered" evidence="1">
    <location>
        <begin position="1"/>
        <end position="21"/>
    </location>
</feature>
<evidence type="ECO:0000313" key="3">
    <source>
        <dbReference type="EMBL" id="ABA59506.1"/>
    </source>
</evidence>
<dbReference type="InParanoid" id="Q3J6P0"/>
<dbReference type="Gene3D" id="1.50.10.150">
    <property type="entry name" value="Voltage-dependent anion channel"/>
    <property type="match status" value="1"/>
</dbReference>
<dbReference type="Proteomes" id="UP000006838">
    <property type="component" value="Chromosome"/>
</dbReference>
<sequence length="100" mass="10983">MISADRKASIGQTSPSHPFKNIKDLSPTSFGRLMATGIVSLAAHLLAMPVIADALCRLNIVIYGMPWLLTMARLAYYPRCFLVTYSSLEGSAQSILHPFR</sequence>
<dbReference type="InterPro" id="IPR038665">
    <property type="entry name" value="Voltage-dep_anion_channel_sf"/>
</dbReference>
<feature type="transmembrane region" description="Helical" evidence="2">
    <location>
        <begin position="58"/>
        <end position="76"/>
    </location>
</feature>
<dbReference type="RefSeq" id="WP_011331140.1">
    <property type="nucleotide sequence ID" value="NC_007484.1"/>
</dbReference>
<organism evidence="3 4">
    <name type="scientific">Nitrosococcus oceani (strain ATCC 19707 / BCRC 17464 / JCM 30415 / NCIMB 11848 / C-107)</name>
    <dbReference type="NCBI Taxonomy" id="323261"/>
    <lineage>
        <taxon>Bacteria</taxon>
        <taxon>Pseudomonadati</taxon>
        <taxon>Pseudomonadota</taxon>
        <taxon>Gammaproteobacteria</taxon>
        <taxon>Chromatiales</taxon>
        <taxon>Chromatiaceae</taxon>
        <taxon>Nitrosococcus</taxon>
    </lineage>
</organism>
<dbReference type="EMBL" id="CP000127">
    <property type="protein sequence ID" value="ABA59506.1"/>
    <property type="molecule type" value="Genomic_DNA"/>
</dbReference>
<keyword evidence="2" id="KW-1133">Transmembrane helix</keyword>
<reference evidence="4" key="1">
    <citation type="journal article" date="2006" name="Appl. Environ. Microbiol.">
        <title>Complete genome sequence of the marine, chemolithoautotrophic, ammonia-oxidizing bacterium Nitrosococcus oceani ATCC 19707.</title>
        <authorList>
            <person name="Klotz M.G."/>
            <person name="Arp D.J."/>
            <person name="Chain P.S.G."/>
            <person name="El-Sheikh A.F."/>
            <person name="Hauser L.J."/>
            <person name="Hommes N.G."/>
            <person name="Larimer F.W."/>
            <person name="Malfatti S.A."/>
            <person name="Norton J.M."/>
            <person name="Poret-Peterson A.T."/>
            <person name="Vergez L.M."/>
            <person name="Ward B.B."/>
        </authorList>
    </citation>
    <scope>NUCLEOTIDE SEQUENCE [LARGE SCALE GENOMIC DNA]</scope>
    <source>
        <strain evidence="4">ATCC 19707 / BCRC 17464 / NCIMB 11848 / C-107</strain>
    </source>
</reference>
<dbReference type="AlphaFoldDB" id="Q3J6P0"/>
<dbReference type="eggNOG" id="COG1275">
    <property type="taxonomic scope" value="Bacteria"/>
</dbReference>
<dbReference type="KEGG" id="noc:Noc_3065"/>
<gene>
    <name evidence="3" type="ordered locus">Noc_3065</name>
</gene>
<dbReference type="HOGENOM" id="CLU_180755_0_0_6"/>
<evidence type="ECO:0000313" key="4">
    <source>
        <dbReference type="Proteomes" id="UP000006838"/>
    </source>
</evidence>
<keyword evidence="2" id="KW-0812">Transmembrane</keyword>
<protein>
    <submittedName>
        <fullName evidence="3">Uncharacterized protein</fullName>
    </submittedName>
</protein>
<keyword evidence="4" id="KW-1185">Reference proteome</keyword>
<accession>Q3J6P0</accession>
<name>Q3J6P0_NITOC</name>
<evidence type="ECO:0000256" key="2">
    <source>
        <dbReference type="SAM" id="Phobius"/>
    </source>
</evidence>
<proteinExistence type="predicted"/>
<dbReference type="STRING" id="323261.Noc_3065"/>
<feature type="transmembrane region" description="Helical" evidence="2">
    <location>
        <begin position="30"/>
        <end position="52"/>
    </location>
</feature>